<dbReference type="Pfam" id="PF10135">
    <property type="entry name" value="Rod-binding"/>
    <property type="match status" value="1"/>
</dbReference>
<proteinExistence type="predicted"/>
<keyword evidence="1" id="KW-1005">Bacterial flagellum biogenesis</keyword>
<comment type="caution">
    <text evidence="3">The sequence shown here is derived from an EMBL/GenBank/DDBJ whole genome shotgun (WGS) entry which is preliminary data.</text>
</comment>
<dbReference type="AlphaFoldDB" id="A0A432YDY5"/>
<dbReference type="GO" id="GO:0044781">
    <property type="term" value="P:bacterial-type flagellum organization"/>
    <property type="evidence" value="ECO:0007669"/>
    <property type="project" value="UniProtKB-KW"/>
</dbReference>
<evidence type="ECO:0000256" key="1">
    <source>
        <dbReference type="ARBA" id="ARBA00022795"/>
    </source>
</evidence>
<evidence type="ECO:0000259" key="2">
    <source>
        <dbReference type="Pfam" id="PF10135"/>
    </source>
</evidence>
<sequence>MAIDGPGATAQLRGIAFDSQALQQVHELRQRDPEQAAVAAAQQFEALFLQQMMQTMRASQLAPGLLESSATKTYTEMLDQQFASEWSQRGIGLADQLLRDFQLKK</sequence>
<evidence type="ECO:0000313" key="3">
    <source>
        <dbReference type="EMBL" id="RUO59042.1"/>
    </source>
</evidence>
<dbReference type="PRINTS" id="PR01002">
    <property type="entry name" value="FLGFLGJ"/>
</dbReference>
<reference evidence="4" key="1">
    <citation type="journal article" date="2018" name="Front. Microbiol.">
        <title>Genome-Based Analysis Reveals the Taxonomy and Diversity of the Family Idiomarinaceae.</title>
        <authorList>
            <person name="Liu Y."/>
            <person name="Lai Q."/>
            <person name="Shao Z."/>
        </authorList>
    </citation>
    <scope>NUCLEOTIDE SEQUENCE [LARGE SCALE GENOMIC DNA]</scope>
    <source>
        <strain evidence="4">CVS-6</strain>
    </source>
</reference>
<keyword evidence="4" id="KW-1185">Reference proteome</keyword>
<dbReference type="OrthoDB" id="289937at2"/>
<feature type="domain" description="Flagellar protein FlgJ N-terminal" evidence="2">
    <location>
        <begin position="54"/>
        <end position="99"/>
    </location>
</feature>
<name>A0A432YDY5_9GAMM</name>
<organism evidence="3 4">
    <name type="scientific">Pseudidiomarina insulisalsae</name>
    <dbReference type="NCBI Taxonomy" id="575789"/>
    <lineage>
        <taxon>Bacteria</taxon>
        <taxon>Pseudomonadati</taxon>
        <taxon>Pseudomonadota</taxon>
        <taxon>Gammaproteobacteria</taxon>
        <taxon>Alteromonadales</taxon>
        <taxon>Idiomarinaceae</taxon>
        <taxon>Pseudidiomarina</taxon>
    </lineage>
</organism>
<dbReference type="EMBL" id="PIPY01000009">
    <property type="protein sequence ID" value="RUO59042.1"/>
    <property type="molecule type" value="Genomic_DNA"/>
</dbReference>
<dbReference type="Proteomes" id="UP000288259">
    <property type="component" value="Unassembled WGS sequence"/>
</dbReference>
<accession>A0A432YDY5</accession>
<dbReference type="InterPro" id="IPR019301">
    <property type="entry name" value="Flagellar_prot_FlgJ_N"/>
</dbReference>
<dbReference type="RefSeq" id="WP_126755032.1">
    <property type="nucleotide sequence ID" value="NZ_PIPY01000009.1"/>
</dbReference>
<evidence type="ECO:0000313" key="4">
    <source>
        <dbReference type="Proteomes" id="UP000288259"/>
    </source>
</evidence>
<protein>
    <recommendedName>
        <fullName evidence="2">Flagellar protein FlgJ N-terminal domain-containing protein</fullName>
    </recommendedName>
</protein>
<gene>
    <name evidence="3" type="ORF">CWI71_09495</name>
</gene>